<dbReference type="EMBL" id="CP000362">
    <property type="protein sequence ID" value="ABG30277.1"/>
    <property type="molecule type" value="Genomic_DNA"/>
</dbReference>
<dbReference type="eggNOG" id="ENOG5033ATT">
    <property type="taxonomic scope" value="Bacteria"/>
</dbReference>
<sequence>MTPFFITGFLRSGTTLLEKYLHNHPQMVVASQPFPFLFKALKETFFRSLGMDVPRYPLGHLCGDAGYGRQAFLDFASTHHFTDAEVKAIFEQMRGYSGQLTPGVFDLPLKGGTLQQVFVQCATQFPALFDAPAAEHVGVKEVFCEEFIPLFLQHRMPVLLILRDPRAVVASIHCGRGGEYANAGLSVLHILRCWRKSVAYAMRFSGEQGFHWMTYERLAQDPAACLQPIARAFGADPFPDAVLSGALLSQDASPWRGNSSFGAPDARNPRFRKLLDADTITFIDTLCQAEMQWLGMEHDAHSAKTVLESYQDLFQPGAPFLSQEDKQTEYHRLAALAAQVIDPAEAENWCIYPSVQRRLHAVLH</sequence>
<protein>
    <recommendedName>
        <fullName evidence="3">Sulfotransferase</fullName>
    </recommendedName>
</protein>
<dbReference type="Gene3D" id="3.40.50.300">
    <property type="entry name" value="P-loop containing nucleotide triphosphate hydrolases"/>
    <property type="match status" value="1"/>
</dbReference>
<proteinExistence type="predicted"/>
<accession>Q16CL6</accession>
<dbReference type="AlphaFoldDB" id="Q16CL6"/>
<dbReference type="Pfam" id="PF13469">
    <property type="entry name" value="Sulfotransfer_3"/>
    <property type="match status" value="1"/>
</dbReference>
<dbReference type="InterPro" id="IPR027417">
    <property type="entry name" value="P-loop_NTPase"/>
</dbReference>
<dbReference type="SUPFAM" id="SSF52540">
    <property type="entry name" value="P-loop containing nucleoside triphosphate hydrolases"/>
    <property type="match status" value="1"/>
</dbReference>
<reference evidence="1 2" key="1">
    <citation type="journal article" date="2007" name="J. Bacteriol.">
        <title>The complete genome sequence of Roseobacter denitrificans reveals a mixotrophic rather than photosynthetic metabolism.</title>
        <authorList>
            <person name="Swingley W.D."/>
            <person name="Sadekar S."/>
            <person name="Mastrian S.D."/>
            <person name="Matthies H.J."/>
            <person name="Hao J."/>
            <person name="Ramos H."/>
            <person name="Acharya C.R."/>
            <person name="Conrad A.L."/>
            <person name="Taylor H.L."/>
            <person name="Dejesa L.C."/>
            <person name="Shah M.K."/>
            <person name="O'huallachain M.E."/>
            <person name="Lince M.T."/>
            <person name="Blankenship R.E."/>
            <person name="Beatty J.T."/>
            <person name="Touchman J.W."/>
        </authorList>
    </citation>
    <scope>NUCLEOTIDE SEQUENCE [LARGE SCALE GENOMIC DNA]</scope>
    <source>
        <strain evidence="2">ATCC 33942 / OCh 114</strain>
    </source>
</reference>
<dbReference type="Proteomes" id="UP000007029">
    <property type="component" value="Chromosome"/>
</dbReference>
<dbReference type="RefSeq" id="WP_011566899.1">
    <property type="nucleotide sequence ID" value="NC_008209.1"/>
</dbReference>
<evidence type="ECO:0000313" key="2">
    <source>
        <dbReference type="Proteomes" id="UP000007029"/>
    </source>
</evidence>
<organism evidence="1 2">
    <name type="scientific">Roseobacter denitrificans (strain ATCC 33942 / OCh 114)</name>
    <name type="common">Erythrobacter sp. (strain OCh 114)</name>
    <name type="synonym">Roseobacter denitrificans</name>
    <dbReference type="NCBI Taxonomy" id="375451"/>
    <lineage>
        <taxon>Bacteria</taxon>
        <taxon>Pseudomonadati</taxon>
        <taxon>Pseudomonadota</taxon>
        <taxon>Alphaproteobacteria</taxon>
        <taxon>Rhodobacterales</taxon>
        <taxon>Roseobacteraceae</taxon>
        <taxon>Roseobacter</taxon>
    </lineage>
</organism>
<evidence type="ECO:0008006" key="3">
    <source>
        <dbReference type="Google" id="ProtNLM"/>
    </source>
</evidence>
<name>Q16CL6_ROSDO</name>
<dbReference type="KEGG" id="rde:RD1_0572"/>
<dbReference type="HOGENOM" id="CLU_747783_0_0_5"/>
<gene>
    <name evidence="1" type="ordered locus">RD1_0572</name>
</gene>
<dbReference type="STRING" id="375451.RD1_0572"/>
<evidence type="ECO:0000313" key="1">
    <source>
        <dbReference type="EMBL" id="ABG30277.1"/>
    </source>
</evidence>
<dbReference type="OrthoDB" id="9800698at2"/>
<keyword evidence="2" id="KW-1185">Reference proteome</keyword>